<dbReference type="EMBL" id="AWVJ01000222">
    <property type="protein sequence ID" value="ERK40639.1"/>
    <property type="molecule type" value="Genomic_DNA"/>
</dbReference>
<dbReference type="CDD" id="cd03230">
    <property type="entry name" value="ABC_DR_subfamily_A"/>
    <property type="match status" value="1"/>
</dbReference>
<protein>
    <submittedName>
        <fullName evidence="6">Putative mutacin ABC transporter, ATP-binding protein MutF</fullName>
    </submittedName>
</protein>
<dbReference type="Proteomes" id="UP000016608">
    <property type="component" value="Unassembled WGS sequence"/>
</dbReference>
<dbReference type="InterPro" id="IPR050763">
    <property type="entry name" value="ABC_transporter_ATP-binding"/>
</dbReference>
<organism evidence="6 7">
    <name type="scientific">Eubacterium ramulus ATCC 29099</name>
    <dbReference type="NCBI Taxonomy" id="1256908"/>
    <lineage>
        <taxon>Bacteria</taxon>
        <taxon>Bacillati</taxon>
        <taxon>Bacillota</taxon>
        <taxon>Clostridia</taxon>
        <taxon>Eubacteriales</taxon>
        <taxon>Eubacteriaceae</taxon>
        <taxon>Eubacterium</taxon>
    </lineage>
</organism>
<evidence type="ECO:0000256" key="3">
    <source>
        <dbReference type="ARBA" id="ARBA00022741"/>
    </source>
</evidence>
<gene>
    <name evidence="6" type="ORF">HMPREF0373_03482</name>
</gene>
<evidence type="ECO:0000256" key="4">
    <source>
        <dbReference type="ARBA" id="ARBA00022840"/>
    </source>
</evidence>
<dbReference type="SUPFAM" id="SSF52540">
    <property type="entry name" value="P-loop containing nucleoside triphosphate hydrolases"/>
    <property type="match status" value="1"/>
</dbReference>
<dbReference type="InterPro" id="IPR017871">
    <property type="entry name" value="ABC_transporter-like_CS"/>
</dbReference>
<evidence type="ECO:0000259" key="5">
    <source>
        <dbReference type="PROSITE" id="PS50893"/>
    </source>
</evidence>
<reference evidence="6 7" key="1">
    <citation type="submission" date="2013-06" db="EMBL/GenBank/DDBJ databases">
        <authorList>
            <person name="Weinstock G."/>
            <person name="Sodergren E."/>
            <person name="Lobos E.A."/>
            <person name="Fulton L."/>
            <person name="Fulton R."/>
            <person name="Courtney L."/>
            <person name="Fronick C."/>
            <person name="O'Laughlin M."/>
            <person name="Godfrey J."/>
            <person name="Wilson R.M."/>
            <person name="Miner T."/>
            <person name="Farmer C."/>
            <person name="Delehaunty K."/>
            <person name="Cordes M."/>
            <person name="Minx P."/>
            <person name="Tomlinson C."/>
            <person name="Chen J."/>
            <person name="Wollam A."/>
            <person name="Pepin K.H."/>
            <person name="Bhonagiri V."/>
            <person name="Zhang X."/>
            <person name="Warren W."/>
            <person name="Mitreva M."/>
            <person name="Mardis E.R."/>
            <person name="Wilson R.K."/>
        </authorList>
    </citation>
    <scope>NUCLEOTIDE SEQUENCE [LARGE SCALE GENOMIC DNA]</scope>
    <source>
        <strain evidence="6 7">ATCC 29099</strain>
    </source>
</reference>
<accession>U2PAC1</accession>
<comment type="caution">
    <text evidence="6">The sequence shown here is derived from an EMBL/GenBank/DDBJ whole genome shotgun (WGS) entry which is preliminary data.</text>
</comment>
<evidence type="ECO:0000313" key="6">
    <source>
        <dbReference type="EMBL" id="ERK40639.1"/>
    </source>
</evidence>
<dbReference type="InterPro" id="IPR003593">
    <property type="entry name" value="AAA+_ATPase"/>
</dbReference>
<keyword evidence="4 6" id="KW-0067">ATP-binding</keyword>
<keyword evidence="3" id="KW-0547">Nucleotide-binding</keyword>
<proteinExistence type="inferred from homology"/>
<dbReference type="PANTHER" id="PTHR42711">
    <property type="entry name" value="ABC TRANSPORTER ATP-BINDING PROTEIN"/>
    <property type="match status" value="1"/>
</dbReference>
<keyword evidence="2" id="KW-0813">Transport</keyword>
<comment type="similarity">
    <text evidence="1">Belongs to the ABC transporter superfamily.</text>
</comment>
<dbReference type="SMART" id="SM00382">
    <property type="entry name" value="AAA"/>
    <property type="match status" value="1"/>
</dbReference>
<evidence type="ECO:0000256" key="1">
    <source>
        <dbReference type="ARBA" id="ARBA00005417"/>
    </source>
</evidence>
<feature type="domain" description="ABC transporter" evidence="5">
    <location>
        <begin position="19"/>
        <end position="234"/>
    </location>
</feature>
<dbReference type="InterPro" id="IPR003439">
    <property type="entry name" value="ABC_transporter-like_ATP-bd"/>
</dbReference>
<dbReference type="PROSITE" id="PS00211">
    <property type="entry name" value="ABC_TRANSPORTER_1"/>
    <property type="match status" value="1"/>
</dbReference>
<dbReference type="eggNOG" id="COG1131">
    <property type="taxonomic scope" value="Bacteria"/>
</dbReference>
<keyword evidence="7" id="KW-1185">Reference proteome</keyword>
<dbReference type="PANTHER" id="PTHR42711:SF5">
    <property type="entry name" value="ABC TRANSPORTER ATP-BINDING PROTEIN NATA"/>
    <property type="match status" value="1"/>
</dbReference>
<evidence type="ECO:0000313" key="7">
    <source>
        <dbReference type="Proteomes" id="UP000016608"/>
    </source>
</evidence>
<dbReference type="HOGENOM" id="CLU_000604_1_2_9"/>
<dbReference type="InterPro" id="IPR027417">
    <property type="entry name" value="P-loop_NTPase"/>
</dbReference>
<dbReference type="Gene3D" id="3.40.50.300">
    <property type="entry name" value="P-loop containing nucleotide triphosphate hydrolases"/>
    <property type="match status" value="1"/>
</dbReference>
<dbReference type="Pfam" id="PF00005">
    <property type="entry name" value="ABC_tran"/>
    <property type="match status" value="1"/>
</dbReference>
<dbReference type="PATRIC" id="fig|1256908.3.peg.3180"/>
<sequence>MVEHQMKGAKNMSEIQNAIEVKNLKKGFGGRVLFENFSLNVKANTIHAIIGPNGSGKTTLLRLITGVYQPNAGTINIAGKYAMQLENDYLYEEQTGLENLRIFGKYFGFEINDRSDSYCTQLGLTEHLGKRVSTYSKGMKRKLSLLIVIMIGRDILLMDEPTSGVDPISRVEIRSLIEALKADGKTVIITSHDLSEIEKCADDVSMIKNGRLLFDKGIQEMQGQSLEEIFIKEGNRHE</sequence>
<dbReference type="AlphaFoldDB" id="U2PAC1"/>
<evidence type="ECO:0000256" key="2">
    <source>
        <dbReference type="ARBA" id="ARBA00022448"/>
    </source>
</evidence>
<name>U2PAC1_EUBRA</name>
<dbReference type="PROSITE" id="PS50893">
    <property type="entry name" value="ABC_TRANSPORTER_2"/>
    <property type="match status" value="1"/>
</dbReference>
<dbReference type="GO" id="GO:0005524">
    <property type="term" value="F:ATP binding"/>
    <property type="evidence" value="ECO:0007669"/>
    <property type="project" value="UniProtKB-KW"/>
</dbReference>
<dbReference type="GO" id="GO:0016887">
    <property type="term" value="F:ATP hydrolysis activity"/>
    <property type="evidence" value="ECO:0007669"/>
    <property type="project" value="InterPro"/>
</dbReference>